<protein>
    <submittedName>
        <fullName evidence="2">Uncharacterized protein</fullName>
    </submittedName>
</protein>
<evidence type="ECO:0000256" key="1">
    <source>
        <dbReference type="SAM" id="MobiDB-lite"/>
    </source>
</evidence>
<feature type="region of interest" description="Disordered" evidence="1">
    <location>
        <begin position="433"/>
        <end position="500"/>
    </location>
</feature>
<accession>A0AAW0PHL8</accession>
<feature type="compositionally biased region" description="Pro residues" evidence="1">
    <location>
        <begin position="274"/>
        <end position="285"/>
    </location>
</feature>
<keyword evidence="3" id="KW-1185">Reference proteome</keyword>
<name>A0AAW0PHL8_9GOBI</name>
<proteinExistence type="predicted"/>
<feature type="region of interest" description="Disordered" evidence="1">
    <location>
        <begin position="258"/>
        <end position="285"/>
    </location>
</feature>
<reference evidence="3" key="1">
    <citation type="submission" date="2024-04" db="EMBL/GenBank/DDBJ databases">
        <title>Salinicola lusitanus LLJ914,a marine bacterium isolated from the Okinawa Trough.</title>
        <authorList>
            <person name="Li J."/>
        </authorList>
    </citation>
    <scope>NUCLEOTIDE SEQUENCE [LARGE SCALE GENOMIC DNA]</scope>
</reference>
<sequence>MPIQPLVFPPFGYLPMFPPYTNQMLSPYRLPEASLPQAPANPAPNALPAETSLAAAPVGEVVQTQQQQQQQQQNPQVIYMMQQPMNPQLGGLSSEELQIAAKMSQLGMYTVMNNVGGGAVQAVNPMAVNAEVGVLPAGVQKIQGTRATHLCSRARCKERLIKMKSIIVVVLFLGTVLCFPLDMYVEYDIHHAPVEAAAAIPAGVPAGSLEVLLPLNAPAGSPVRGFIKQDIPQPNGKDKEVVSATFCLAEAAQKSHHGLDGLQDSSSSCSSAPAPAPAAPAAPAPAAPAAPVAPVVVAAPVAPPPQWLQQLHLQNEVTKRRRKKKIKHQCQKQVHSIFHYLPHYTGSRQVPPSQVKNVFPGAPALPQTGVPGAYSVELIYPHTFGGTVAGGAAGQSFSTQGFIKYSIPQPPGRQSVEVYYPYDFAQQRIITNMPPMSNVPQSPNVLPFDFPPQNSPQSPNIPAFDVKPLPSQDPLQQAQRDQPVQTSQLRDVDVIEDITA</sequence>
<dbReference type="AlphaFoldDB" id="A0AAW0PHL8"/>
<evidence type="ECO:0000313" key="2">
    <source>
        <dbReference type="EMBL" id="KAK7929225.1"/>
    </source>
</evidence>
<organism evidence="2 3">
    <name type="scientific">Mugilogobius chulae</name>
    <name type="common">yellowstripe goby</name>
    <dbReference type="NCBI Taxonomy" id="88201"/>
    <lineage>
        <taxon>Eukaryota</taxon>
        <taxon>Metazoa</taxon>
        <taxon>Chordata</taxon>
        <taxon>Craniata</taxon>
        <taxon>Vertebrata</taxon>
        <taxon>Euteleostomi</taxon>
        <taxon>Actinopterygii</taxon>
        <taxon>Neopterygii</taxon>
        <taxon>Teleostei</taxon>
        <taxon>Neoteleostei</taxon>
        <taxon>Acanthomorphata</taxon>
        <taxon>Gobiaria</taxon>
        <taxon>Gobiiformes</taxon>
        <taxon>Gobioidei</taxon>
        <taxon>Gobiidae</taxon>
        <taxon>Gobionellinae</taxon>
        <taxon>Mugilogobius</taxon>
    </lineage>
</organism>
<feature type="compositionally biased region" description="Polar residues" evidence="1">
    <location>
        <begin position="473"/>
        <end position="489"/>
    </location>
</feature>
<comment type="caution">
    <text evidence="2">The sequence shown here is derived from an EMBL/GenBank/DDBJ whole genome shotgun (WGS) entry which is preliminary data.</text>
</comment>
<feature type="compositionally biased region" description="Polar residues" evidence="1">
    <location>
        <begin position="433"/>
        <end position="444"/>
    </location>
</feature>
<dbReference type="EMBL" id="JBBPFD010000004">
    <property type="protein sequence ID" value="KAK7929225.1"/>
    <property type="molecule type" value="Genomic_DNA"/>
</dbReference>
<gene>
    <name evidence="2" type="ORF">WMY93_005620</name>
</gene>
<dbReference type="Proteomes" id="UP001460270">
    <property type="component" value="Unassembled WGS sequence"/>
</dbReference>
<evidence type="ECO:0000313" key="3">
    <source>
        <dbReference type="Proteomes" id="UP001460270"/>
    </source>
</evidence>